<protein>
    <recommendedName>
        <fullName evidence="5">SHSP domain-containing protein</fullName>
    </recommendedName>
</protein>
<evidence type="ECO:0000313" key="6">
    <source>
        <dbReference type="EMBL" id="OAE20845.1"/>
    </source>
</evidence>
<dbReference type="FunFam" id="2.60.40.790:FF:000053">
    <property type="entry name" value="17.5 kDa class I heat shock protein"/>
    <property type="match status" value="1"/>
</dbReference>
<dbReference type="EMBL" id="LVLJ01003580">
    <property type="protein sequence ID" value="OAE20845.1"/>
    <property type="molecule type" value="Genomic_DNA"/>
</dbReference>
<proteinExistence type="inferred from homology"/>
<evidence type="ECO:0000256" key="3">
    <source>
        <dbReference type="RuleBase" id="RU003616"/>
    </source>
</evidence>
<dbReference type="InterPro" id="IPR002068">
    <property type="entry name" value="A-crystallin/Hsp20_dom"/>
</dbReference>
<accession>A0A176VLM3</accession>
<comment type="similarity">
    <text evidence="2 3">Belongs to the small heat shock protein (HSP20) family.</text>
</comment>
<gene>
    <name evidence="6" type="ORF">AXG93_2964s1220</name>
</gene>
<dbReference type="Pfam" id="PF00011">
    <property type="entry name" value="HSP20"/>
    <property type="match status" value="1"/>
</dbReference>
<evidence type="ECO:0000256" key="4">
    <source>
        <dbReference type="SAM" id="MobiDB-lite"/>
    </source>
</evidence>
<keyword evidence="1" id="KW-0346">Stress response</keyword>
<comment type="caution">
    <text evidence="6">The sequence shown here is derived from an EMBL/GenBank/DDBJ whole genome shotgun (WGS) entry which is preliminary data.</text>
</comment>
<dbReference type="Gene3D" id="2.60.40.790">
    <property type="match status" value="1"/>
</dbReference>
<evidence type="ECO:0000256" key="1">
    <source>
        <dbReference type="ARBA" id="ARBA00023016"/>
    </source>
</evidence>
<dbReference type="Proteomes" id="UP000077202">
    <property type="component" value="Unassembled WGS sequence"/>
</dbReference>
<dbReference type="PROSITE" id="PS01031">
    <property type="entry name" value="SHSP"/>
    <property type="match status" value="1"/>
</dbReference>
<dbReference type="SUPFAM" id="SSF49764">
    <property type="entry name" value="HSP20-like chaperones"/>
    <property type="match status" value="1"/>
</dbReference>
<reference evidence="6" key="1">
    <citation type="submission" date="2016-03" db="EMBL/GenBank/DDBJ databases">
        <title>Mechanisms controlling the formation of the plant cell surface in tip-growing cells are functionally conserved among land plants.</title>
        <authorList>
            <person name="Honkanen S."/>
            <person name="Jones V.A."/>
            <person name="Morieri G."/>
            <person name="Champion C."/>
            <person name="Hetherington A.J."/>
            <person name="Kelly S."/>
            <person name="Saint-Marcoux D."/>
            <person name="Proust H."/>
            <person name="Prescott H."/>
            <person name="Dolan L."/>
        </authorList>
    </citation>
    <scope>NUCLEOTIDE SEQUENCE [LARGE SCALE GENOMIC DNA]</scope>
    <source>
        <tissue evidence="6">Whole gametophyte</tissue>
    </source>
</reference>
<organism evidence="6 7">
    <name type="scientific">Marchantia polymorpha subsp. ruderalis</name>
    <dbReference type="NCBI Taxonomy" id="1480154"/>
    <lineage>
        <taxon>Eukaryota</taxon>
        <taxon>Viridiplantae</taxon>
        <taxon>Streptophyta</taxon>
        <taxon>Embryophyta</taxon>
        <taxon>Marchantiophyta</taxon>
        <taxon>Marchantiopsida</taxon>
        <taxon>Marchantiidae</taxon>
        <taxon>Marchantiales</taxon>
        <taxon>Marchantiaceae</taxon>
        <taxon>Marchantia</taxon>
    </lineage>
</organism>
<feature type="compositionally biased region" description="Basic and acidic residues" evidence="4">
    <location>
        <begin position="1"/>
        <end position="10"/>
    </location>
</feature>
<feature type="domain" description="SHSP" evidence="5">
    <location>
        <begin position="70"/>
        <end position="184"/>
    </location>
</feature>
<dbReference type="InterPro" id="IPR031107">
    <property type="entry name" value="Small_HSP"/>
</dbReference>
<evidence type="ECO:0000259" key="5">
    <source>
        <dbReference type="PROSITE" id="PS01031"/>
    </source>
</evidence>
<dbReference type="SMR" id="A0A176VLM3"/>
<dbReference type="CDD" id="cd06472">
    <property type="entry name" value="ACD_ScHsp26_like"/>
    <property type="match status" value="1"/>
</dbReference>
<dbReference type="InterPro" id="IPR008978">
    <property type="entry name" value="HSP20-like_chaperone"/>
</dbReference>
<evidence type="ECO:0000256" key="2">
    <source>
        <dbReference type="PROSITE-ProRule" id="PRU00285"/>
    </source>
</evidence>
<name>A0A176VLM3_MARPO</name>
<feature type="region of interest" description="Disordered" evidence="4">
    <location>
        <begin position="1"/>
        <end position="27"/>
    </location>
</feature>
<keyword evidence="7" id="KW-1185">Reference proteome</keyword>
<sequence>MAMTPFRDDPGSNGSGGGSSRNQNNDCKSLGRSLFDGSCSLFDKPFDLWDPLEHMNSLWQDGPMRSLFQDVRAIAGTKVDWKETSDAHVFKADLPGLNRDEVKLTVEDGRMLQITGERSKEKEEKTDTWHRVERSQGRFLRRFQLPENANVDQIQAKVENGVLTVTVPKTDKGHRPVQRQIDIK</sequence>
<dbReference type="AlphaFoldDB" id="A0A176VLM3"/>
<dbReference type="PANTHER" id="PTHR11527">
    <property type="entry name" value="HEAT-SHOCK PROTEIN 20 FAMILY MEMBER"/>
    <property type="match status" value="1"/>
</dbReference>
<evidence type="ECO:0000313" key="7">
    <source>
        <dbReference type="Proteomes" id="UP000077202"/>
    </source>
</evidence>